<evidence type="ECO:0000256" key="2">
    <source>
        <dbReference type="ARBA" id="ARBA00022475"/>
    </source>
</evidence>
<organism evidence="9 10">
    <name type="scientific">Halomonas elongata (strain ATCC 33173 / DSM 2581 / NBRC 15536 / NCIMB 2198 / 1H9)</name>
    <dbReference type="NCBI Taxonomy" id="768066"/>
    <lineage>
        <taxon>Bacteria</taxon>
        <taxon>Pseudomonadati</taxon>
        <taxon>Pseudomonadota</taxon>
        <taxon>Gammaproteobacteria</taxon>
        <taxon>Oceanospirillales</taxon>
        <taxon>Halomonadaceae</taxon>
        <taxon>Halomonas</taxon>
    </lineage>
</organism>
<feature type="domain" description="Sulfatase N-terminal" evidence="8">
    <location>
        <begin position="194"/>
        <end position="477"/>
    </location>
</feature>
<dbReference type="EMBL" id="FN869568">
    <property type="protein sequence ID" value="CBV40896.1"/>
    <property type="molecule type" value="Genomic_DNA"/>
</dbReference>
<evidence type="ECO:0000259" key="8">
    <source>
        <dbReference type="Pfam" id="PF00884"/>
    </source>
</evidence>
<dbReference type="Pfam" id="PF00884">
    <property type="entry name" value="Sulfatase"/>
    <property type="match status" value="1"/>
</dbReference>
<evidence type="ECO:0000256" key="5">
    <source>
        <dbReference type="ARBA" id="ARBA00023136"/>
    </source>
</evidence>
<gene>
    <name evidence="9" type="primary">opgB</name>
    <name evidence="9" type="ordered locus">HELO_1013</name>
</gene>
<dbReference type="PANTHER" id="PTHR47371:SF3">
    <property type="entry name" value="PHOSPHOGLYCEROL TRANSFERASE I"/>
    <property type="match status" value="1"/>
</dbReference>
<name>E1V459_HALED</name>
<keyword evidence="3 7" id="KW-0812">Transmembrane</keyword>
<dbReference type="InterPro" id="IPR000917">
    <property type="entry name" value="Sulfatase_N"/>
</dbReference>
<feature type="transmembrane region" description="Helical" evidence="7">
    <location>
        <begin position="147"/>
        <end position="163"/>
    </location>
</feature>
<dbReference type="CDD" id="cd16015">
    <property type="entry name" value="LTA_synthase"/>
    <property type="match status" value="1"/>
</dbReference>
<dbReference type="GO" id="GO:0008960">
    <property type="term" value="F:phosphatidylglycerol-membrane-oligosaccharide glycerophosphotransferase activity"/>
    <property type="evidence" value="ECO:0007669"/>
    <property type="project" value="UniProtKB-EC"/>
</dbReference>
<proteinExistence type="predicted"/>
<reference evidence="10" key="1">
    <citation type="journal article" date="2011" name="Environ. Microbiol.">
        <title>A blueprint of ectoine metabolism from the genome of the industrial producer Halomonas elongata DSM 2581(T).</title>
        <authorList>
            <person name="Schwibbert K."/>
            <person name="Marin-Sanguino A."/>
            <person name="Bagyan I."/>
            <person name="Heidrich G."/>
            <person name="Lentzen G."/>
            <person name="Seitz H."/>
            <person name="Rampp M."/>
            <person name="Schuster S.C."/>
            <person name="Klenk H.P."/>
            <person name="Pfeiffer F."/>
            <person name="Oesterhelt D."/>
            <person name="Kunte H.J."/>
        </authorList>
    </citation>
    <scope>NUCLEOTIDE SEQUENCE [LARGE SCALE GENOMIC DNA]</scope>
    <source>
        <strain evidence="10">ATCC 33173 / DSM 2581 / NBRC 15536 / NCIMB 2198 / 1H9</strain>
    </source>
</reference>
<dbReference type="AlphaFoldDB" id="E1V459"/>
<dbReference type="EC" id="2.7.8.20" evidence="9"/>
<feature type="region of interest" description="Disordered" evidence="6">
    <location>
        <begin position="528"/>
        <end position="554"/>
    </location>
</feature>
<feature type="transmembrane region" description="Helical" evidence="7">
    <location>
        <begin position="115"/>
        <end position="135"/>
    </location>
</feature>
<accession>E1V459</accession>
<dbReference type="Proteomes" id="UP000008707">
    <property type="component" value="Chromosome"/>
</dbReference>
<comment type="subcellular location">
    <subcellularLocation>
        <location evidence="1">Cell membrane</location>
        <topology evidence="1">Multi-pass membrane protein</topology>
    </subcellularLocation>
</comment>
<dbReference type="STRING" id="768066.HELO_1013"/>
<evidence type="ECO:0000256" key="3">
    <source>
        <dbReference type="ARBA" id="ARBA00022692"/>
    </source>
</evidence>
<sequence length="554" mass="61373">MMPERSLPDWLREPRWWALLALGLALGHAAVTVTPLPYWMLPPIAAGWLLLARTLHWGAPSRHAPARGWPWSLVPLIFWGVYVYLADSFGIVDLGAVFFHLQAGISEHGGGERTIVAILYTLAMLPVLAAFTWLVRHDHRWRLLERLLALVLLATNPLLYGIGQRGAAIVAEEGAWLEQRYVDPVILEAPSSPPNLLVIYLESLEQTYADRERFGDVYAPLTALGDQGVVFEGVRQIDNTGWTMAGMIASQCGVPLMPAGLLHDSQLEPLERVVPGVSCLGDLLAEQGYSLTYLGGASKRFAGKGRFYEGHGFSRVLGRDDLAPRVDNPDDLNSWGLYDDDLYDLTVEEIRRLEKQEGPWGLVNLSLATHPPYGYPPDECRRRQGEFDGTDILYSVECSARMAHDLVKRLAGEGLLKNTLVVIASDHLSMRVSAWEQLTAGPRSNTFMLLGNDLAPRRIKVEASTMDILPTVLEAMGFVIDWHRAGLGVSLLSEEPTLVEQHGLETLNDQLKRETALHERLWQGLDIEGMAPDDTSRAKSPWLSPEAPPAEAAE</sequence>
<feature type="transmembrane region" description="Helical" evidence="7">
    <location>
        <begin position="39"/>
        <end position="56"/>
    </location>
</feature>
<dbReference type="GO" id="GO:0005886">
    <property type="term" value="C:plasma membrane"/>
    <property type="evidence" value="ECO:0007669"/>
    <property type="project" value="UniProtKB-SubCell"/>
</dbReference>
<dbReference type="RefSeq" id="WP_013330771.1">
    <property type="nucleotide sequence ID" value="NC_014532.2"/>
</dbReference>
<dbReference type="InterPro" id="IPR050448">
    <property type="entry name" value="OpgB/LTA_synthase_biosynth"/>
</dbReference>
<evidence type="ECO:0000256" key="4">
    <source>
        <dbReference type="ARBA" id="ARBA00022989"/>
    </source>
</evidence>
<keyword evidence="5 7" id="KW-0472">Membrane</keyword>
<dbReference type="KEGG" id="hel:HELO_1013"/>
<evidence type="ECO:0000313" key="10">
    <source>
        <dbReference type="Proteomes" id="UP000008707"/>
    </source>
</evidence>
<dbReference type="InterPro" id="IPR017850">
    <property type="entry name" value="Alkaline_phosphatase_core_sf"/>
</dbReference>
<evidence type="ECO:0000256" key="1">
    <source>
        <dbReference type="ARBA" id="ARBA00004651"/>
    </source>
</evidence>
<keyword evidence="4 7" id="KW-1133">Transmembrane helix</keyword>
<dbReference type="eggNOG" id="COG1368">
    <property type="taxonomic scope" value="Bacteria"/>
</dbReference>
<protein>
    <submittedName>
        <fullName evidence="9">Phosphoglycerol transferase OpgB</fullName>
        <ecNumber evidence="9">2.7.8.20</ecNumber>
    </submittedName>
</protein>
<dbReference type="Gene3D" id="3.40.720.10">
    <property type="entry name" value="Alkaline Phosphatase, subunit A"/>
    <property type="match status" value="1"/>
</dbReference>
<evidence type="ECO:0000256" key="7">
    <source>
        <dbReference type="SAM" id="Phobius"/>
    </source>
</evidence>
<dbReference type="GeneID" id="91008202"/>
<dbReference type="HOGENOM" id="CLU_023986_0_1_6"/>
<evidence type="ECO:0000256" key="6">
    <source>
        <dbReference type="SAM" id="MobiDB-lite"/>
    </source>
</evidence>
<feature type="transmembrane region" description="Helical" evidence="7">
    <location>
        <begin position="68"/>
        <end position="85"/>
    </location>
</feature>
<dbReference type="SUPFAM" id="SSF53649">
    <property type="entry name" value="Alkaline phosphatase-like"/>
    <property type="match status" value="1"/>
</dbReference>
<dbReference type="PANTHER" id="PTHR47371">
    <property type="entry name" value="LIPOTEICHOIC ACID SYNTHASE"/>
    <property type="match status" value="1"/>
</dbReference>
<keyword evidence="9" id="KW-0808">Transferase</keyword>
<evidence type="ECO:0000313" key="9">
    <source>
        <dbReference type="EMBL" id="CBV40896.1"/>
    </source>
</evidence>
<keyword evidence="2" id="KW-1003">Cell membrane</keyword>